<feature type="chain" id="PRO_5042022978" evidence="1">
    <location>
        <begin position="24"/>
        <end position="221"/>
    </location>
</feature>
<proteinExistence type="predicted"/>
<dbReference type="NCBIfam" id="NF035944">
    <property type="entry name" value="PEPxxWA-CTERM"/>
    <property type="match status" value="1"/>
</dbReference>
<dbReference type="NCBIfam" id="TIGR02595">
    <property type="entry name" value="PEP_CTERM"/>
    <property type="match status" value="1"/>
</dbReference>
<dbReference type="RefSeq" id="WP_289503734.1">
    <property type="nucleotide sequence ID" value="NZ_CP116805.1"/>
</dbReference>
<keyword evidence="1" id="KW-0732">Signal</keyword>
<evidence type="ECO:0000259" key="2">
    <source>
        <dbReference type="Pfam" id="PF07589"/>
    </source>
</evidence>
<dbReference type="Proteomes" id="UP001217500">
    <property type="component" value="Chromosome"/>
</dbReference>
<name>A0AAF0BM14_9PROT</name>
<dbReference type="EMBL" id="CP116805">
    <property type="protein sequence ID" value="WCL54015.1"/>
    <property type="molecule type" value="Genomic_DNA"/>
</dbReference>
<organism evidence="3 4">
    <name type="scientific">Gimibacter soli</name>
    <dbReference type="NCBI Taxonomy" id="3024400"/>
    <lineage>
        <taxon>Bacteria</taxon>
        <taxon>Pseudomonadati</taxon>
        <taxon>Pseudomonadota</taxon>
        <taxon>Alphaproteobacteria</taxon>
        <taxon>Kordiimonadales</taxon>
        <taxon>Temperatibacteraceae</taxon>
        <taxon>Gimibacter</taxon>
    </lineage>
</organism>
<accession>A0AAF0BM14</accession>
<dbReference type="Pfam" id="PF07589">
    <property type="entry name" value="PEP-CTERM"/>
    <property type="match status" value="1"/>
</dbReference>
<gene>
    <name evidence="3" type="ORF">PH603_15865</name>
</gene>
<evidence type="ECO:0000256" key="1">
    <source>
        <dbReference type="SAM" id="SignalP"/>
    </source>
</evidence>
<sequence>MLFMKKAAAAAVLAMGLSAGAQAAVQTFVFEGTYEYFNPEIAAQFGVVDGVTSSFSARLDFDTAQTPENAYYVQYASTFTYASYGVAAAVVQFGNQTVIANSVWLGIHDGINGDYISLVVAGPTFSNGIDFFTIGVETGISPADFLDGADASNILKFNQAIGSYAFIFGGAAENYPAGNKHYVTMSLAPAVPEPATWLTLITGFGLAGVAVRRRRVAFAAQ</sequence>
<dbReference type="InterPro" id="IPR013424">
    <property type="entry name" value="Ice-binding_C"/>
</dbReference>
<feature type="domain" description="Ice-binding protein C-terminal" evidence="2">
    <location>
        <begin position="190"/>
        <end position="214"/>
    </location>
</feature>
<evidence type="ECO:0000313" key="3">
    <source>
        <dbReference type="EMBL" id="WCL54015.1"/>
    </source>
</evidence>
<reference evidence="3" key="1">
    <citation type="submission" date="2023-01" db="EMBL/GenBank/DDBJ databases">
        <title>The genome sequence of Kordiimonadaceae bacterium 6D33.</title>
        <authorList>
            <person name="Liu Y."/>
        </authorList>
    </citation>
    <scope>NUCLEOTIDE SEQUENCE</scope>
    <source>
        <strain evidence="3">6D33</strain>
    </source>
</reference>
<keyword evidence="4" id="KW-1185">Reference proteome</keyword>
<feature type="signal peptide" evidence="1">
    <location>
        <begin position="1"/>
        <end position="23"/>
    </location>
</feature>
<dbReference type="AlphaFoldDB" id="A0AAF0BM14"/>
<dbReference type="KEGG" id="gso:PH603_15865"/>
<evidence type="ECO:0000313" key="4">
    <source>
        <dbReference type="Proteomes" id="UP001217500"/>
    </source>
</evidence>
<protein>
    <submittedName>
        <fullName evidence="3">PEPxxWA-CTERM sorting domain-containing protein</fullName>
    </submittedName>
</protein>